<evidence type="ECO:0000313" key="2">
    <source>
        <dbReference type="Proteomes" id="UP001172083"/>
    </source>
</evidence>
<name>A0ABT8LBG1_9BACT</name>
<protein>
    <recommendedName>
        <fullName evidence="3">Adhesin domain-containing protein</fullName>
    </recommendedName>
</protein>
<evidence type="ECO:0000313" key="1">
    <source>
        <dbReference type="EMBL" id="MDN5214531.1"/>
    </source>
</evidence>
<evidence type="ECO:0008006" key="3">
    <source>
        <dbReference type="Google" id="ProtNLM"/>
    </source>
</evidence>
<accession>A0ABT8LBG1</accession>
<dbReference type="Proteomes" id="UP001172083">
    <property type="component" value="Unassembled WGS sequence"/>
</dbReference>
<comment type="caution">
    <text evidence="1">The sequence shown here is derived from an EMBL/GenBank/DDBJ whole genome shotgun (WGS) entry which is preliminary data.</text>
</comment>
<keyword evidence="2" id="KW-1185">Reference proteome</keyword>
<organism evidence="1 2">
    <name type="scientific">Agaribacillus aureus</name>
    <dbReference type="NCBI Taxonomy" id="3051825"/>
    <lineage>
        <taxon>Bacteria</taxon>
        <taxon>Pseudomonadati</taxon>
        <taxon>Bacteroidota</taxon>
        <taxon>Cytophagia</taxon>
        <taxon>Cytophagales</taxon>
        <taxon>Splendidivirgaceae</taxon>
        <taxon>Agaribacillus</taxon>
    </lineage>
</organism>
<reference evidence="1" key="1">
    <citation type="submission" date="2023-06" db="EMBL/GenBank/DDBJ databases">
        <title>Genomic of Agaribacillus aureum.</title>
        <authorList>
            <person name="Wang G."/>
        </authorList>
    </citation>
    <scope>NUCLEOTIDE SEQUENCE</scope>
    <source>
        <strain evidence="1">BMA12</strain>
    </source>
</reference>
<dbReference type="EMBL" id="JAUJEB010000005">
    <property type="protein sequence ID" value="MDN5214531.1"/>
    <property type="molecule type" value="Genomic_DNA"/>
</dbReference>
<sequence>MRKLLYNIWLCTVLCFPVLEVMSQNASQLSKTITEEYTVSTGDNIEVKNKYGQVIVNTWPENRVQLKVTMTAYGKSQAAAEKILNRVSFDFNQVNNYVILETILDRKSGVFKELLNNIGDYSKTLLSKDRLDVDYELYVPENAALKIDNKFGDVFLGDLKNDCKIDISNGNLKASDLSGSADISISFGNAYFNTIERGELTLKVADVEIEDASILNVSSSSSDIIIRKVTKARINSRNDKIKINKIDHFSGRSSFSKIEVTELLNLTDLDMNYGRLAVSEIHDGFTRIQLTGKSTDFNLSFASLSYFNASLTARKDKLVLPTKISDVDIDYLEDKDNLVSVNGTIGNKKDNPSSVNINAQKGDLKVFFVRSSH</sequence>
<proteinExistence type="predicted"/>
<gene>
    <name evidence="1" type="ORF">QQ020_20800</name>
</gene>
<dbReference type="RefSeq" id="WP_346759870.1">
    <property type="nucleotide sequence ID" value="NZ_JAUJEB010000005.1"/>
</dbReference>